<gene>
    <name evidence="5" type="ORF">GCM10023231_03290</name>
</gene>
<organism evidence="5 6">
    <name type="scientific">Olivibacter ginsenosidimutans</name>
    <dbReference type="NCBI Taxonomy" id="1176537"/>
    <lineage>
        <taxon>Bacteria</taxon>
        <taxon>Pseudomonadati</taxon>
        <taxon>Bacteroidota</taxon>
        <taxon>Sphingobacteriia</taxon>
        <taxon>Sphingobacteriales</taxon>
        <taxon>Sphingobacteriaceae</taxon>
        <taxon>Olivibacter</taxon>
    </lineage>
</organism>
<dbReference type="InterPro" id="IPR001173">
    <property type="entry name" value="Glyco_trans_2-like"/>
</dbReference>
<dbReference type="InterPro" id="IPR029044">
    <property type="entry name" value="Nucleotide-diphossugar_trans"/>
</dbReference>
<dbReference type="SUPFAM" id="SSF53448">
    <property type="entry name" value="Nucleotide-diphospho-sugar transferases"/>
    <property type="match status" value="1"/>
</dbReference>
<dbReference type="EMBL" id="BAABIQ010000003">
    <property type="protein sequence ID" value="GAA4779822.1"/>
    <property type="molecule type" value="Genomic_DNA"/>
</dbReference>
<keyword evidence="3" id="KW-0808">Transferase</keyword>
<dbReference type="Pfam" id="PF00535">
    <property type="entry name" value="Glycos_transf_2"/>
    <property type="match status" value="1"/>
</dbReference>
<evidence type="ECO:0000313" key="5">
    <source>
        <dbReference type="EMBL" id="GAA4779822.1"/>
    </source>
</evidence>
<keyword evidence="6" id="KW-1185">Reference proteome</keyword>
<comment type="caution">
    <text evidence="5">The sequence shown here is derived from an EMBL/GenBank/DDBJ whole genome shotgun (WGS) entry which is preliminary data.</text>
</comment>
<dbReference type="RefSeq" id="WP_345229946.1">
    <property type="nucleotide sequence ID" value="NZ_BAABIQ010000003.1"/>
</dbReference>
<protein>
    <submittedName>
        <fullName evidence="5">Glycosyltransferase family 2 protein</fullName>
    </submittedName>
</protein>
<keyword evidence="2" id="KW-0328">Glycosyltransferase</keyword>
<comment type="similarity">
    <text evidence="1">Belongs to the glycosyltransferase 2 family.</text>
</comment>
<accession>A0ABP9AFG7</accession>
<reference evidence="6" key="1">
    <citation type="journal article" date="2019" name="Int. J. Syst. Evol. Microbiol.">
        <title>The Global Catalogue of Microorganisms (GCM) 10K type strain sequencing project: providing services to taxonomists for standard genome sequencing and annotation.</title>
        <authorList>
            <consortium name="The Broad Institute Genomics Platform"/>
            <consortium name="The Broad Institute Genome Sequencing Center for Infectious Disease"/>
            <person name="Wu L."/>
            <person name="Ma J."/>
        </authorList>
    </citation>
    <scope>NUCLEOTIDE SEQUENCE [LARGE SCALE GENOMIC DNA]</scope>
    <source>
        <strain evidence="6">JCM 18200</strain>
    </source>
</reference>
<evidence type="ECO:0000256" key="1">
    <source>
        <dbReference type="ARBA" id="ARBA00006739"/>
    </source>
</evidence>
<sequence length="303" mass="35373">MITVSIITVNYKQLQLTFDFLKSVRDYAPNFPIEVILVDNGNEEDHEAYYRAVMPEVVYIRSQKNLGFAGGNNLGIKQAKGEYLLLLNNDTEITDDLLVRLKHELDVRPEVGLVSPLLLYFEDKRCIQYAGYSKMNYITGRNRGRGTMELDTGQYDAVSEETGYCHGAAMMCRKRDLEKVGLMDERYFLYYEELDWCEKFKRAGFKSWFCGAARIYHKESMSVGKESALKTYFMARNRMLFIRKNTSWPTTFCFGCFFVLVASTKQAIRYLSQGKLNLLKWHYRGIWWNFTHRKDDGSLGYKL</sequence>
<dbReference type="Gene3D" id="3.90.550.10">
    <property type="entry name" value="Spore Coat Polysaccharide Biosynthesis Protein SpsA, Chain A"/>
    <property type="match status" value="1"/>
</dbReference>
<dbReference type="CDD" id="cd04186">
    <property type="entry name" value="GT_2_like_c"/>
    <property type="match status" value="1"/>
</dbReference>
<evidence type="ECO:0000256" key="2">
    <source>
        <dbReference type="ARBA" id="ARBA00022676"/>
    </source>
</evidence>
<evidence type="ECO:0000259" key="4">
    <source>
        <dbReference type="Pfam" id="PF00535"/>
    </source>
</evidence>
<dbReference type="PANTHER" id="PTHR43179">
    <property type="entry name" value="RHAMNOSYLTRANSFERASE WBBL"/>
    <property type="match status" value="1"/>
</dbReference>
<dbReference type="PANTHER" id="PTHR43179:SF12">
    <property type="entry name" value="GALACTOFURANOSYLTRANSFERASE GLFT2"/>
    <property type="match status" value="1"/>
</dbReference>
<feature type="domain" description="Glycosyltransferase 2-like" evidence="4">
    <location>
        <begin position="5"/>
        <end position="179"/>
    </location>
</feature>
<evidence type="ECO:0000256" key="3">
    <source>
        <dbReference type="ARBA" id="ARBA00022679"/>
    </source>
</evidence>
<evidence type="ECO:0000313" key="6">
    <source>
        <dbReference type="Proteomes" id="UP001501411"/>
    </source>
</evidence>
<proteinExistence type="inferred from homology"/>
<name>A0ABP9AFG7_9SPHI</name>
<dbReference type="Proteomes" id="UP001501411">
    <property type="component" value="Unassembled WGS sequence"/>
</dbReference>